<dbReference type="InterPro" id="IPR001926">
    <property type="entry name" value="TrpB-like_PALP"/>
</dbReference>
<evidence type="ECO:0000256" key="2">
    <source>
        <dbReference type="ARBA" id="ARBA00022898"/>
    </source>
</evidence>
<dbReference type="Proteomes" id="UP000572680">
    <property type="component" value="Unassembled WGS sequence"/>
</dbReference>
<evidence type="ECO:0000313" key="4">
    <source>
        <dbReference type="EMBL" id="MBA8957303.1"/>
    </source>
</evidence>
<dbReference type="Gene3D" id="3.40.50.1100">
    <property type="match status" value="2"/>
</dbReference>
<dbReference type="EC" id="2.5.1.47" evidence="4"/>
<evidence type="ECO:0000313" key="5">
    <source>
        <dbReference type="Proteomes" id="UP000572680"/>
    </source>
</evidence>
<feature type="domain" description="Tryptophan synthase beta chain-like PALP" evidence="3">
    <location>
        <begin position="24"/>
        <end position="314"/>
    </location>
</feature>
<dbReference type="GO" id="GO:0004124">
    <property type="term" value="F:cysteine synthase activity"/>
    <property type="evidence" value="ECO:0007669"/>
    <property type="project" value="UniProtKB-EC"/>
</dbReference>
<dbReference type="InterPro" id="IPR050214">
    <property type="entry name" value="Cys_Synth/Cystath_Beta-Synth"/>
</dbReference>
<sequence length="353" mass="37716">MADHEHAARWAAEAIRRLDAEREHAPPTPLVRFPLPGDWDVTLWFKDESAHPTGNLKHRAARALFRHSVASGRVTEGTSVVEATGGGAALSQAYFARMLGLPYTAVMPGAPDPARAAPVKELGGDCCFVTPPLAVYEEARRLADDTGACYLDQFTWAERTLDWRGDDLAGELFGQLAGPPAWLVVGAGTGATSASLGRHIRSHGLPTRLAVVDPENSAYFPGWVTGAHDYATGMPSRIEGIGRPRMEPGFLPSLVDLMVTVPDAASVAAARAFRAATGCPVGGSTGTNLWGALHLVAAMRERGERGTVVSLVCDAGDRPLRTVHSDGWARDKDLDPAPFAERIDRFLDGGPWE</sequence>
<dbReference type="EMBL" id="JACJIA010000022">
    <property type="protein sequence ID" value="MBA8957303.1"/>
    <property type="molecule type" value="Genomic_DNA"/>
</dbReference>
<comment type="cofactor">
    <cofactor evidence="1">
        <name>pyridoxal 5'-phosphate</name>
        <dbReference type="ChEBI" id="CHEBI:597326"/>
    </cofactor>
</comment>
<dbReference type="Pfam" id="PF00291">
    <property type="entry name" value="PALP"/>
    <property type="match status" value="1"/>
</dbReference>
<dbReference type="SUPFAM" id="SSF53686">
    <property type="entry name" value="Tryptophan synthase beta subunit-like PLP-dependent enzymes"/>
    <property type="match status" value="1"/>
</dbReference>
<dbReference type="RefSeq" id="WP_182849139.1">
    <property type="nucleotide sequence ID" value="NZ_BAAALP010000047.1"/>
</dbReference>
<proteinExistence type="predicted"/>
<dbReference type="AlphaFoldDB" id="A0A7W3LZN9"/>
<keyword evidence="2" id="KW-0663">Pyridoxal phosphate</keyword>
<organism evidence="4 5">
    <name type="scientific">Actinomadura namibiensis</name>
    <dbReference type="NCBI Taxonomy" id="182080"/>
    <lineage>
        <taxon>Bacteria</taxon>
        <taxon>Bacillati</taxon>
        <taxon>Actinomycetota</taxon>
        <taxon>Actinomycetes</taxon>
        <taxon>Streptosporangiales</taxon>
        <taxon>Thermomonosporaceae</taxon>
        <taxon>Actinomadura</taxon>
    </lineage>
</organism>
<accession>A0A7W3LZN9</accession>
<name>A0A7W3LZN9_ACTNM</name>
<dbReference type="InterPro" id="IPR036052">
    <property type="entry name" value="TrpB-like_PALP_sf"/>
</dbReference>
<keyword evidence="5" id="KW-1185">Reference proteome</keyword>
<evidence type="ECO:0000259" key="3">
    <source>
        <dbReference type="Pfam" id="PF00291"/>
    </source>
</evidence>
<keyword evidence="4" id="KW-0808">Transferase</keyword>
<dbReference type="PANTHER" id="PTHR10314">
    <property type="entry name" value="CYSTATHIONINE BETA-SYNTHASE"/>
    <property type="match status" value="1"/>
</dbReference>
<comment type="caution">
    <text evidence="4">The sequence shown here is derived from an EMBL/GenBank/DDBJ whole genome shotgun (WGS) entry which is preliminary data.</text>
</comment>
<protein>
    <submittedName>
        <fullName evidence="4">Cysteine synthase A</fullName>
        <ecNumber evidence="4">2.5.1.47</ecNumber>
    </submittedName>
</protein>
<gene>
    <name evidence="4" type="ORF">HNR61_008996</name>
</gene>
<reference evidence="4 5" key="1">
    <citation type="submission" date="2020-08" db="EMBL/GenBank/DDBJ databases">
        <title>Genomic Encyclopedia of Type Strains, Phase IV (KMG-IV): sequencing the most valuable type-strain genomes for metagenomic binning, comparative biology and taxonomic classification.</title>
        <authorList>
            <person name="Goeker M."/>
        </authorList>
    </citation>
    <scope>NUCLEOTIDE SEQUENCE [LARGE SCALE GENOMIC DNA]</scope>
    <source>
        <strain evidence="4 5">DSM 44197</strain>
    </source>
</reference>
<evidence type="ECO:0000256" key="1">
    <source>
        <dbReference type="ARBA" id="ARBA00001933"/>
    </source>
</evidence>